<organism evidence="1 2">
    <name type="scientific">Biomphalaria pfeifferi</name>
    <name type="common">Bloodfluke planorb</name>
    <name type="synonym">Freshwater snail</name>
    <dbReference type="NCBI Taxonomy" id="112525"/>
    <lineage>
        <taxon>Eukaryota</taxon>
        <taxon>Metazoa</taxon>
        <taxon>Spiralia</taxon>
        <taxon>Lophotrochozoa</taxon>
        <taxon>Mollusca</taxon>
        <taxon>Gastropoda</taxon>
        <taxon>Heterobranchia</taxon>
        <taxon>Euthyneura</taxon>
        <taxon>Panpulmonata</taxon>
        <taxon>Hygrophila</taxon>
        <taxon>Lymnaeoidea</taxon>
        <taxon>Planorbidae</taxon>
        <taxon>Biomphalaria</taxon>
    </lineage>
</organism>
<keyword evidence="2" id="KW-1185">Reference proteome</keyword>
<reference evidence="1" key="1">
    <citation type="journal article" date="2023" name="PLoS Negl. Trop. Dis.">
        <title>A genome sequence for Biomphalaria pfeifferi, the major vector snail for the human-infecting parasite Schistosoma mansoni.</title>
        <authorList>
            <person name="Bu L."/>
            <person name="Lu L."/>
            <person name="Laidemitt M.R."/>
            <person name="Zhang S.M."/>
            <person name="Mutuku M."/>
            <person name="Mkoji G."/>
            <person name="Steinauer M."/>
            <person name="Loker E.S."/>
        </authorList>
    </citation>
    <scope>NUCLEOTIDE SEQUENCE</scope>
    <source>
        <strain evidence="1">KasaAsao</strain>
    </source>
</reference>
<name>A0AAD8FAL2_BIOPF</name>
<comment type="caution">
    <text evidence="1">The sequence shown here is derived from an EMBL/GenBank/DDBJ whole genome shotgun (WGS) entry which is preliminary data.</text>
</comment>
<dbReference type="EMBL" id="JASAOG010000062">
    <property type="protein sequence ID" value="KAK0056451.1"/>
    <property type="molecule type" value="Genomic_DNA"/>
</dbReference>
<accession>A0AAD8FAL2</accession>
<gene>
    <name evidence="1" type="ORF">Bpfe_014231</name>
</gene>
<feature type="non-terminal residue" evidence="1">
    <location>
        <position position="51"/>
    </location>
</feature>
<dbReference type="Proteomes" id="UP001233172">
    <property type="component" value="Unassembled WGS sequence"/>
</dbReference>
<sequence>FQVDGDQSLLESSDLNYLEDIYFNDSSDALLSSMLATFRNLVFINVVLKFS</sequence>
<feature type="non-terminal residue" evidence="1">
    <location>
        <position position="1"/>
    </location>
</feature>
<proteinExistence type="predicted"/>
<protein>
    <submittedName>
        <fullName evidence="1">Uncharacterized protein</fullName>
    </submittedName>
</protein>
<evidence type="ECO:0000313" key="2">
    <source>
        <dbReference type="Proteomes" id="UP001233172"/>
    </source>
</evidence>
<reference evidence="1" key="2">
    <citation type="submission" date="2023-04" db="EMBL/GenBank/DDBJ databases">
        <authorList>
            <person name="Bu L."/>
            <person name="Lu L."/>
            <person name="Laidemitt M.R."/>
            <person name="Zhang S.M."/>
            <person name="Mutuku M."/>
            <person name="Mkoji G."/>
            <person name="Steinauer M."/>
            <person name="Loker E.S."/>
        </authorList>
    </citation>
    <scope>NUCLEOTIDE SEQUENCE</scope>
    <source>
        <strain evidence="1">KasaAsao</strain>
        <tissue evidence="1">Whole Snail</tissue>
    </source>
</reference>
<dbReference type="AlphaFoldDB" id="A0AAD8FAL2"/>
<evidence type="ECO:0000313" key="1">
    <source>
        <dbReference type="EMBL" id="KAK0056451.1"/>
    </source>
</evidence>